<keyword evidence="2" id="KW-1185">Reference proteome</keyword>
<accession>A0ABX9QFI5</accession>
<gene>
    <name evidence="1" type="ORF">D7Y13_23350</name>
</gene>
<evidence type="ECO:0000313" key="2">
    <source>
        <dbReference type="Proteomes" id="UP000278907"/>
    </source>
</evidence>
<organism evidence="1 2">
    <name type="scientific">Corallococcus praedator</name>
    <dbReference type="NCBI Taxonomy" id="2316724"/>
    <lineage>
        <taxon>Bacteria</taxon>
        <taxon>Pseudomonadati</taxon>
        <taxon>Myxococcota</taxon>
        <taxon>Myxococcia</taxon>
        <taxon>Myxococcales</taxon>
        <taxon>Cystobacterineae</taxon>
        <taxon>Myxococcaceae</taxon>
        <taxon>Corallococcus</taxon>
    </lineage>
</organism>
<reference evidence="1 2" key="1">
    <citation type="submission" date="2018-09" db="EMBL/GenBank/DDBJ databases">
        <authorList>
            <person name="Livingstone P.G."/>
            <person name="Whitworth D.E."/>
        </authorList>
    </citation>
    <scope>NUCLEOTIDE SEQUENCE [LARGE SCALE GENOMIC DNA]</scope>
    <source>
        <strain evidence="1 2">CA031B</strain>
    </source>
</reference>
<protein>
    <submittedName>
        <fullName evidence="1">Uncharacterized protein</fullName>
    </submittedName>
</protein>
<name>A0ABX9QFI5_9BACT</name>
<sequence>MLLRGVRGVKKPAILAKLHNLEYRSRGSIMRGSIIGGLLAVGLLAGCGGVEDVGEQPQLGTREDELPFCEGFSFVTYYSDATYSVQVGHGDCSCGHTLRVVGTKTDYGIYQPDNCG</sequence>
<dbReference type="EMBL" id="RAWI01000192">
    <property type="protein sequence ID" value="RKI02936.1"/>
    <property type="molecule type" value="Genomic_DNA"/>
</dbReference>
<proteinExistence type="predicted"/>
<evidence type="ECO:0000313" key="1">
    <source>
        <dbReference type="EMBL" id="RKI02936.1"/>
    </source>
</evidence>
<dbReference type="Proteomes" id="UP000278907">
    <property type="component" value="Unassembled WGS sequence"/>
</dbReference>
<comment type="caution">
    <text evidence="1">The sequence shown here is derived from an EMBL/GenBank/DDBJ whole genome shotgun (WGS) entry which is preliminary data.</text>
</comment>